<dbReference type="AlphaFoldDB" id="A0A437MCS5"/>
<keyword evidence="3" id="KW-0378">Hydrolase</keyword>
<dbReference type="Proteomes" id="UP000282957">
    <property type="component" value="Unassembled WGS sequence"/>
</dbReference>
<dbReference type="GO" id="GO:0046872">
    <property type="term" value="F:metal ion binding"/>
    <property type="evidence" value="ECO:0007669"/>
    <property type="project" value="UniProtKB-KW"/>
</dbReference>
<keyword evidence="2" id="KW-0479">Metal-binding</keyword>
<dbReference type="InterPro" id="IPR002933">
    <property type="entry name" value="Peptidase_M20"/>
</dbReference>
<comment type="caution">
    <text evidence="5">The sequence shown here is derived from an EMBL/GenBank/DDBJ whole genome shotgun (WGS) entry which is preliminary data.</text>
</comment>
<accession>A0A437MCS5</accession>
<dbReference type="OrthoDB" id="9761532at2"/>
<dbReference type="PANTHER" id="PTHR43270:SF12">
    <property type="entry name" value="SUCCINYL-DIAMINOPIMELATE DESUCCINYLASE"/>
    <property type="match status" value="1"/>
</dbReference>
<dbReference type="SUPFAM" id="SSF53187">
    <property type="entry name" value="Zn-dependent exopeptidases"/>
    <property type="match status" value="1"/>
</dbReference>
<organism evidence="5 6">
    <name type="scientific">Rhodovarius crocodyli</name>
    <dbReference type="NCBI Taxonomy" id="1979269"/>
    <lineage>
        <taxon>Bacteria</taxon>
        <taxon>Pseudomonadati</taxon>
        <taxon>Pseudomonadota</taxon>
        <taxon>Alphaproteobacteria</taxon>
        <taxon>Acetobacterales</taxon>
        <taxon>Roseomonadaceae</taxon>
        <taxon>Rhodovarius</taxon>
    </lineage>
</organism>
<dbReference type="Gene3D" id="3.30.70.360">
    <property type="match status" value="1"/>
</dbReference>
<dbReference type="InterPro" id="IPR051458">
    <property type="entry name" value="Cyt/Met_Dipeptidase"/>
</dbReference>
<evidence type="ECO:0000256" key="2">
    <source>
        <dbReference type="ARBA" id="ARBA00022723"/>
    </source>
</evidence>
<protein>
    <submittedName>
        <fullName evidence="5">M20 peptidase family dipeptidase</fullName>
    </submittedName>
</protein>
<dbReference type="PROSITE" id="PS00758">
    <property type="entry name" value="ARGE_DAPE_CPG2_1"/>
    <property type="match status" value="1"/>
</dbReference>
<proteinExistence type="predicted"/>
<name>A0A437MCS5_9PROT</name>
<dbReference type="InterPro" id="IPR001261">
    <property type="entry name" value="ArgE/DapE_CS"/>
</dbReference>
<dbReference type="GO" id="GO:0006508">
    <property type="term" value="P:proteolysis"/>
    <property type="evidence" value="ECO:0007669"/>
    <property type="project" value="UniProtKB-KW"/>
</dbReference>
<evidence type="ECO:0000256" key="3">
    <source>
        <dbReference type="ARBA" id="ARBA00022801"/>
    </source>
</evidence>
<evidence type="ECO:0000256" key="1">
    <source>
        <dbReference type="ARBA" id="ARBA00022670"/>
    </source>
</evidence>
<dbReference type="NCBIfam" id="NF005478">
    <property type="entry name" value="PRK07079.1"/>
    <property type="match status" value="1"/>
</dbReference>
<dbReference type="Pfam" id="PF01546">
    <property type="entry name" value="Peptidase_M20"/>
    <property type="match status" value="1"/>
</dbReference>
<dbReference type="RefSeq" id="WP_127788939.1">
    <property type="nucleotide sequence ID" value="NZ_SACL01000006.1"/>
</dbReference>
<dbReference type="PANTHER" id="PTHR43270">
    <property type="entry name" value="BETA-ALA-HIS DIPEPTIDASE"/>
    <property type="match status" value="1"/>
</dbReference>
<sequence length="462" mass="48692">MTRESALSLATSIIDDGRLLDVLARRVAWHTESQVPEQAPALYAFLADEMIPSLAALGFTSRIVANSKPDAGPFLIAERIEAAGLPTVLVYGHGDVVRGMEGRWRDGLEPWEIVVEGDRWYGRGTADNKGQFTINLAALEAVIQARQGKLGFNVKFLCEMGEEIGSPGLAAICEAEKAALKADVLIASDGPRLAAGLPTLFLGSRQAMNVRLEYKAREKAYHSGNWGGVIRNPATMVANAIASLVDGRGRLLVAGLEPPPMPNSVRAALAGLPVGGGETDPEIDTAWGADNLTPAERLFGWNTLEVLAMGAGDPVSPVNAVPPTATAVVQLRFVAGTDTAGIIPSIRARLDEVGLKDVDVISMRAEPAPATRLDPASPWVRWAVASVTESLGRPPAVLPNIGGTLPNHVFANILGLPTIWVPHSYAACGQHAPDEHLLAPVAKEALALMAGLFWDLGAGGTP</sequence>
<keyword evidence="6" id="KW-1185">Reference proteome</keyword>
<evidence type="ECO:0000313" key="6">
    <source>
        <dbReference type="Proteomes" id="UP000282957"/>
    </source>
</evidence>
<feature type="domain" description="Peptidase M20 dimerisation" evidence="4">
    <location>
        <begin position="203"/>
        <end position="356"/>
    </location>
</feature>
<dbReference type="Gene3D" id="3.40.630.10">
    <property type="entry name" value="Zn peptidases"/>
    <property type="match status" value="1"/>
</dbReference>
<dbReference type="GO" id="GO:0008233">
    <property type="term" value="F:peptidase activity"/>
    <property type="evidence" value="ECO:0007669"/>
    <property type="project" value="UniProtKB-KW"/>
</dbReference>
<reference evidence="5 6" key="1">
    <citation type="submission" date="2019-01" db="EMBL/GenBank/DDBJ databases">
        <authorList>
            <person name="Chen W.-M."/>
        </authorList>
    </citation>
    <scope>NUCLEOTIDE SEQUENCE [LARGE SCALE GENOMIC DNA]</scope>
    <source>
        <strain evidence="5 6">CCP-6</strain>
    </source>
</reference>
<gene>
    <name evidence="5" type="ORF">EOD42_17910</name>
</gene>
<evidence type="ECO:0000313" key="5">
    <source>
        <dbReference type="EMBL" id="RVT95454.1"/>
    </source>
</evidence>
<evidence type="ECO:0000259" key="4">
    <source>
        <dbReference type="Pfam" id="PF07687"/>
    </source>
</evidence>
<dbReference type="InterPro" id="IPR011650">
    <property type="entry name" value="Peptidase_M20_dimer"/>
</dbReference>
<dbReference type="Pfam" id="PF07687">
    <property type="entry name" value="M20_dimer"/>
    <property type="match status" value="1"/>
</dbReference>
<keyword evidence="1" id="KW-0645">Protease</keyword>
<dbReference type="EMBL" id="SACL01000006">
    <property type="protein sequence ID" value="RVT95454.1"/>
    <property type="molecule type" value="Genomic_DNA"/>
</dbReference>